<sequence>MAHDPPTGAHPHTTSALPPAPTLLSPFPHKVLTVILAAASNNARVTCMRVNSIFYDVAVPHVHHTVKVFRGNGRGDEEDTFPLTGPHAAKLASHVRVLDVGEHLIGTCRHAHTYTSSFPRLHNMHTLRLRVRDTLDDGTDVFHVFEDVYEPRVCNLLPPLRPRTLVFRGTGTQTEKLGIIDDPERIMTRGPLSSVREVVVVFEPEVQIYDEGVEVACSLSRVKFAHPVKFTFVFWTKKRGDDWIPARLHHHVGDDYYDSEDSASAKSHLEAWWLSTLAFLDILFHQPTPEGGAPLLTMVNAGAIPSVHTVRWTLPSFTPEDTKLSRKELRGKLSIDERAIKLENRFKAWFDGACDARAPGDTYDGKPWDPATRDKVQSMRFLSMDEFLAEHNGDVFDEEELAGWR</sequence>
<feature type="region of interest" description="Disordered" evidence="1">
    <location>
        <begin position="1"/>
        <end position="20"/>
    </location>
</feature>
<dbReference type="AlphaFoldDB" id="A0AAF0YF86"/>
<dbReference type="GeneID" id="87810477"/>
<gene>
    <name evidence="2" type="ORF">LOC62_05G007304</name>
</gene>
<evidence type="ECO:0000313" key="3">
    <source>
        <dbReference type="Proteomes" id="UP000827549"/>
    </source>
</evidence>
<protein>
    <submittedName>
        <fullName evidence="2">Uncharacterized protein</fullName>
    </submittedName>
</protein>
<evidence type="ECO:0000313" key="2">
    <source>
        <dbReference type="EMBL" id="WOO83781.1"/>
    </source>
</evidence>
<dbReference type="EMBL" id="CP086718">
    <property type="protein sequence ID" value="WOO83781.1"/>
    <property type="molecule type" value="Genomic_DNA"/>
</dbReference>
<organism evidence="2 3">
    <name type="scientific">Vanrija pseudolonga</name>
    <dbReference type="NCBI Taxonomy" id="143232"/>
    <lineage>
        <taxon>Eukaryota</taxon>
        <taxon>Fungi</taxon>
        <taxon>Dikarya</taxon>
        <taxon>Basidiomycota</taxon>
        <taxon>Agaricomycotina</taxon>
        <taxon>Tremellomycetes</taxon>
        <taxon>Trichosporonales</taxon>
        <taxon>Trichosporonaceae</taxon>
        <taxon>Vanrija</taxon>
    </lineage>
</organism>
<keyword evidence="3" id="KW-1185">Reference proteome</keyword>
<evidence type="ECO:0000256" key="1">
    <source>
        <dbReference type="SAM" id="MobiDB-lite"/>
    </source>
</evidence>
<proteinExistence type="predicted"/>
<reference evidence="2" key="1">
    <citation type="submission" date="2023-10" db="EMBL/GenBank/DDBJ databases">
        <authorList>
            <person name="Noh H."/>
        </authorList>
    </citation>
    <scope>NUCLEOTIDE SEQUENCE</scope>
    <source>
        <strain evidence="2">DUCC4014</strain>
    </source>
</reference>
<name>A0AAF0YF86_9TREE</name>
<accession>A0AAF0YF86</accession>
<dbReference type="Proteomes" id="UP000827549">
    <property type="component" value="Chromosome 5"/>
</dbReference>
<dbReference type="RefSeq" id="XP_062629807.1">
    <property type="nucleotide sequence ID" value="XM_062773823.1"/>
</dbReference>
<feature type="compositionally biased region" description="Low complexity" evidence="1">
    <location>
        <begin position="9"/>
        <end position="20"/>
    </location>
</feature>